<feature type="compositionally biased region" description="Acidic residues" evidence="1">
    <location>
        <begin position="540"/>
        <end position="555"/>
    </location>
</feature>
<dbReference type="EMBL" id="PVNG01000023">
    <property type="protein sequence ID" value="PRX58324.1"/>
    <property type="molecule type" value="Genomic_DNA"/>
</dbReference>
<organism evidence="2 3">
    <name type="scientific">Nonomuraea fuscirosea</name>
    <dbReference type="NCBI Taxonomy" id="1291556"/>
    <lineage>
        <taxon>Bacteria</taxon>
        <taxon>Bacillati</taxon>
        <taxon>Actinomycetota</taxon>
        <taxon>Actinomycetes</taxon>
        <taxon>Streptosporangiales</taxon>
        <taxon>Streptosporangiaceae</taxon>
        <taxon>Nonomuraea</taxon>
    </lineage>
</organism>
<feature type="region of interest" description="Disordered" evidence="1">
    <location>
        <begin position="470"/>
        <end position="600"/>
    </location>
</feature>
<feature type="compositionally biased region" description="Low complexity" evidence="1">
    <location>
        <begin position="241"/>
        <end position="257"/>
    </location>
</feature>
<evidence type="ECO:0000313" key="3">
    <source>
        <dbReference type="Proteomes" id="UP000238312"/>
    </source>
</evidence>
<feature type="compositionally biased region" description="Low complexity" evidence="1">
    <location>
        <begin position="508"/>
        <end position="531"/>
    </location>
</feature>
<dbReference type="GO" id="GO:0004553">
    <property type="term" value="F:hydrolase activity, hydrolyzing O-glycosyl compounds"/>
    <property type="evidence" value="ECO:0007669"/>
    <property type="project" value="InterPro"/>
</dbReference>
<reference evidence="2 3" key="1">
    <citation type="submission" date="2018-03" db="EMBL/GenBank/DDBJ databases">
        <title>Genomic Encyclopedia of Type Strains, Phase III (KMG-III): the genomes of soil and plant-associated and newly described type strains.</title>
        <authorList>
            <person name="Whitman W."/>
        </authorList>
    </citation>
    <scope>NUCLEOTIDE SEQUENCE [LARGE SCALE GENOMIC DNA]</scope>
    <source>
        <strain evidence="2 3">CGMCC 4.7104</strain>
    </source>
</reference>
<evidence type="ECO:0000256" key="1">
    <source>
        <dbReference type="SAM" id="MobiDB-lite"/>
    </source>
</evidence>
<feature type="compositionally biased region" description="Basic and acidic residues" evidence="1">
    <location>
        <begin position="324"/>
        <end position="341"/>
    </location>
</feature>
<name>A0A2T0MKX8_9ACTN</name>
<dbReference type="Proteomes" id="UP000238312">
    <property type="component" value="Unassembled WGS sequence"/>
</dbReference>
<protein>
    <submittedName>
        <fullName evidence="2">Uncharacterized protein</fullName>
    </submittedName>
</protein>
<dbReference type="InterPro" id="IPR012291">
    <property type="entry name" value="CBM2_carb-bd_dom_sf"/>
</dbReference>
<comment type="caution">
    <text evidence="2">The sequence shown here is derived from an EMBL/GenBank/DDBJ whole genome shotgun (WGS) entry which is preliminary data.</text>
</comment>
<feature type="region of interest" description="Disordered" evidence="1">
    <location>
        <begin position="1"/>
        <end position="424"/>
    </location>
</feature>
<gene>
    <name evidence="2" type="ORF">B0I32_12344</name>
</gene>
<feature type="compositionally biased region" description="Polar residues" evidence="1">
    <location>
        <begin position="578"/>
        <end position="600"/>
    </location>
</feature>
<dbReference type="InterPro" id="IPR008965">
    <property type="entry name" value="CBM2/CBM3_carb-bd_dom_sf"/>
</dbReference>
<keyword evidence="3" id="KW-1185">Reference proteome</keyword>
<dbReference type="AlphaFoldDB" id="A0A2T0MKX8"/>
<accession>A0A2T0MKX8</accession>
<dbReference type="Gene3D" id="2.60.40.290">
    <property type="match status" value="1"/>
</dbReference>
<feature type="compositionally biased region" description="Pro residues" evidence="1">
    <location>
        <begin position="345"/>
        <end position="356"/>
    </location>
</feature>
<evidence type="ECO:0000313" key="2">
    <source>
        <dbReference type="EMBL" id="PRX58324.1"/>
    </source>
</evidence>
<feature type="compositionally biased region" description="Acidic residues" evidence="1">
    <location>
        <begin position="481"/>
        <end position="504"/>
    </location>
</feature>
<feature type="compositionally biased region" description="Low complexity" evidence="1">
    <location>
        <begin position="47"/>
        <end position="61"/>
    </location>
</feature>
<feature type="compositionally biased region" description="Low complexity" evidence="1">
    <location>
        <begin position="125"/>
        <end position="139"/>
    </location>
</feature>
<sequence length="693" mass="70460">MGRHGTGGSDDGEERGNGSAFWGPDEHDDAPGWPSLPDQPEVTGQWAPMPRRADGPAPRAPQSEPFETTGAFAVPSDSAGGLPPANDPAGAFTPPPSPRGDDSGPFETTGAFTRPSDWNPPVDRPGGFFDGAADQAGPGKDPFDEAGDGPFGRRGDAGAPGGFDRQEPFNGPDQTSVFGGGQGGMPGRDAQDPGQTAFFGGPQPGGSGPFEQPDVFSRPGPSGQPGPNGRPGPFDQPDVFGQPGPSGQPGSSGQPGPFDQPDVFGQPGPFDRPGAAGRPDPFARPGAAGSSDPFDRPSGQSGPFDQPGPFDGRDERSGPFGGPDSRDPFDSYDEDANRTARFDGPPGPGFAAPPEPGDIKVAGEPTAVHNAPAWAEAETGFLGSGWASDSDVPDEEPRGRRGRRRSGRGGGGGDDDMLAAAPGGAGKGRVALLSVAAVAVVLGGTVAGVKFMSSGDPAKCEGVTCAAVQTTGQPGPAVSEPAEEEDAEPAPEEEPTEEAEETEPADTPKPTATYSARAPRRTATPTPTPTKSKVKKTAEPTDDPLVDEPPVDETVSEAPTEDPAPLEDTDAGTGVGTPESSDNGDPGTFEQSSNAGSVNVKQTIQQRLTTYKARMTVSNDSARTLQSPTVSVPVDGRVVDVDGAEWSQDGDLLILDVSGALAAGDTVEVSFTATGRGSKAQNCGMVEGECAVS</sequence>
<proteinExistence type="predicted"/>
<dbReference type="SUPFAM" id="SSF49384">
    <property type="entry name" value="Carbohydrate-binding domain"/>
    <property type="match status" value="1"/>
</dbReference>
<dbReference type="GO" id="GO:0030247">
    <property type="term" value="F:polysaccharide binding"/>
    <property type="evidence" value="ECO:0007669"/>
    <property type="project" value="InterPro"/>
</dbReference>